<comment type="pathway">
    <text evidence="1">Purine metabolism; ppGpp biosynthesis; ppGpp from GTP: step 1/2.</text>
</comment>
<dbReference type="InterPro" id="IPR007685">
    <property type="entry name" value="RelA_SpoT"/>
</dbReference>
<dbReference type="PANTHER" id="PTHR47837:SF2">
    <property type="entry name" value="GTP PYROPHOSPHOKINASE YWAC"/>
    <property type="match status" value="1"/>
</dbReference>
<dbReference type="InterPro" id="IPR043519">
    <property type="entry name" value="NT_sf"/>
</dbReference>
<dbReference type="InterPro" id="IPR052366">
    <property type="entry name" value="GTP_Pyrophosphokinase"/>
</dbReference>
<dbReference type="GO" id="GO:0015969">
    <property type="term" value="P:guanosine tetraphosphate metabolic process"/>
    <property type="evidence" value="ECO:0007669"/>
    <property type="project" value="InterPro"/>
</dbReference>
<comment type="caution">
    <text evidence="3">The sequence shown here is derived from an EMBL/GenBank/DDBJ whole genome shotgun (WGS) entry which is preliminary data.</text>
</comment>
<dbReference type="Gene3D" id="1.10.287.860">
    <property type="entry name" value="Nucleotidyltransferase"/>
    <property type="match status" value="1"/>
</dbReference>
<dbReference type="EMBL" id="AGEL01000003">
    <property type="protein sequence ID" value="EHO18157.1"/>
    <property type="molecule type" value="Genomic_DNA"/>
</dbReference>
<keyword evidence="4" id="KW-1185">Reference proteome</keyword>
<evidence type="ECO:0000313" key="3">
    <source>
        <dbReference type="EMBL" id="EHO18157.1"/>
    </source>
</evidence>
<evidence type="ECO:0000259" key="2">
    <source>
        <dbReference type="SMART" id="SM00954"/>
    </source>
</evidence>
<reference evidence="3 4" key="1">
    <citation type="submission" date="2011-10" db="EMBL/GenBank/DDBJ databases">
        <title>The Genome Sequence of Lachnospiraceae bacterium ACC2.</title>
        <authorList>
            <consortium name="The Broad Institute Genome Sequencing Platform"/>
            <person name="Earl A."/>
            <person name="Ward D."/>
            <person name="Feldgarden M."/>
            <person name="Gevers D."/>
            <person name="Sizova M."/>
            <person name="Hazen A."/>
            <person name="Epstein S."/>
            <person name="Young S.K."/>
            <person name="Zeng Q."/>
            <person name="Gargeya S."/>
            <person name="Fitzgerald M."/>
            <person name="Haas B."/>
            <person name="Abouelleil A."/>
            <person name="Alvarado L."/>
            <person name="Arachchi H.M."/>
            <person name="Berlin A."/>
            <person name="Brown A."/>
            <person name="Chapman S.B."/>
            <person name="Chen Z."/>
            <person name="Dunbar C."/>
            <person name="Freedman E."/>
            <person name="Gearin G."/>
            <person name="Goldberg J."/>
            <person name="Griggs A."/>
            <person name="Gujja S."/>
            <person name="Heiman D."/>
            <person name="Howarth C."/>
            <person name="Larson L."/>
            <person name="Lui A."/>
            <person name="MacDonald P.J.P."/>
            <person name="Montmayeur A."/>
            <person name="Murphy C."/>
            <person name="Neiman D."/>
            <person name="Pearson M."/>
            <person name="Priest M."/>
            <person name="Roberts A."/>
            <person name="Saif S."/>
            <person name="Shea T."/>
            <person name="Shenoy N."/>
            <person name="Sisk P."/>
            <person name="Stolte C."/>
            <person name="Sykes S."/>
            <person name="Wortman J."/>
            <person name="Nusbaum C."/>
            <person name="Birren B."/>
        </authorList>
    </citation>
    <scope>NUCLEOTIDE SEQUENCE [LARGE SCALE GENOMIC DNA]</scope>
    <source>
        <strain evidence="3 4">ACC2</strain>
    </source>
</reference>
<dbReference type="GeneID" id="86940133"/>
<evidence type="ECO:0000256" key="1">
    <source>
        <dbReference type="ARBA" id="ARBA00004976"/>
    </source>
</evidence>
<feature type="domain" description="RelA/SpoT" evidence="2">
    <location>
        <begin position="75"/>
        <end position="198"/>
    </location>
</feature>
<dbReference type="SMART" id="SM00954">
    <property type="entry name" value="RelA_SpoT"/>
    <property type="match status" value="1"/>
</dbReference>
<dbReference type="PANTHER" id="PTHR47837">
    <property type="entry name" value="GTP PYROPHOSPHOKINASE YJBM"/>
    <property type="match status" value="1"/>
</dbReference>
<dbReference type="AlphaFoldDB" id="A0AA36Y6T4"/>
<proteinExistence type="predicted"/>
<dbReference type="RefSeq" id="WP_009532175.1">
    <property type="nucleotide sequence ID" value="NZ_JH590861.1"/>
</dbReference>
<name>A0AA36Y6T4_9FIRM</name>
<sequence length="234" mass="27304">MMTNGGDPNSELERAVLRGPGAFRVPESMVAWAQQFQDAMMMYNCAIREVKTKLEVLNDELSVRNQRNPIEMIKYRIKQPHSIIEKLKRKGFPLTLQSMTENLDDIAGVRVICSFVDDIYALAGMMMRQDDVHVLQIKDYIRNPKDNGYRSYHIIAEVPVYFSDQKSFIRVEIQIRTIAMDFWASLDHELKYKKEIPDAEEISEELRACADIIADTDEKMLAIRRRIEQKENER</sequence>
<dbReference type="SUPFAM" id="SSF81301">
    <property type="entry name" value="Nucleotidyltransferase"/>
    <property type="match status" value="1"/>
</dbReference>
<dbReference type="Pfam" id="PF04607">
    <property type="entry name" value="RelA_SpoT"/>
    <property type="match status" value="1"/>
</dbReference>
<dbReference type="Proteomes" id="UP000018466">
    <property type="component" value="Unassembled WGS sequence"/>
</dbReference>
<dbReference type="Gene3D" id="3.30.460.10">
    <property type="entry name" value="Beta Polymerase, domain 2"/>
    <property type="match status" value="1"/>
</dbReference>
<evidence type="ECO:0000313" key="4">
    <source>
        <dbReference type="Proteomes" id="UP000018466"/>
    </source>
</evidence>
<gene>
    <name evidence="3" type="ORF">HMPREF9623_00341</name>
</gene>
<accession>A0AA36Y6T4</accession>
<organism evidence="3 4">
    <name type="scientific">Stomatobaculum longum</name>
    <dbReference type="NCBI Taxonomy" id="796942"/>
    <lineage>
        <taxon>Bacteria</taxon>
        <taxon>Bacillati</taxon>
        <taxon>Bacillota</taxon>
        <taxon>Clostridia</taxon>
        <taxon>Lachnospirales</taxon>
        <taxon>Lachnospiraceae</taxon>
        <taxon>Stomatobaculum</taxon>
    </lineage>
</organism>
<protein>
    <recommendedName>
        <fullName evidence="2">RelA/SpoT domain-containing protein</fullName>
    </recommendedName>
</protein>
<dbReference type="CDD" id="cd05399">
    <property type="entry name" value="NT_Rel-Spo_like"/>
    <property type="match status" value="1"/>
</dbReference>